<dbReference type="PIRSF" id="PIRSF017082">
    <property type="entry name" value="YflP"/>
    <property type="match status" value="1"/>
</dbReference>
<dbReference type="InterPro" id="IPR005064">
    <property type="entry name" value="BUG"/>
</dbReference>
<dbReference type="RefSeq" id="WP_086066782.1">
    <property type="nucleotide sequence ID" value="NZ_CP021108.1"/>
</dbReference>
<dbReference type="OrthoDB" id="8678477at2"/>
<feature type="chain" id="PRO_5010874354" description="LacI family transcriptional regulator" evidence="2">
    <location>
        <begin position="31"/>
        <end position="330"/>
    </location>
</feature>
<comment type="similarity">
    <text evidence="1">Belongs to the UPF0065 (bug) family.</text>
</comment>
<dbReference type="Gene3D" id="3.40.190.150">
    <property type="entry name" value="Bordetella uptake gene, domain 1"/>
    <property type="match status" value="1"/>
</dbReference>
<evidence type="ECO:0000313" key="3">
    <source>
        <dbReference type="EMBL" id="ARP83449.1"/>
    </source>
</evidence>
<dbReference type="STRING" id="1416806.CAL12_23265"/>
<gene>
    <name evidence="3" type="ORF">CAL12_23265</name>
</gene>
<dbReference type="KEGG" id="bgv:CAL12_23265"/>
<dbReference type="Proteomes" id="UP000194151">
    <property type="component" value="Chromosome"/>
</dbReference>
<proteinExistence type="inferred from homology"/>
<organism evidence="3 4">
    <name type="scientific">Bordetella genomosp. 8</name>
    <dbReference type="NCBI Taxonomy" id="1416806"/>
    <lineage>
        <taxon>Bacteria</taxon>
        <taxon>Pseudomonadati</taxon>
        <taxon>Pseudomonadota</taxon>
        <taxon>Betaproteobacteria</taxon>
        <taxon>Burkholderiales</taxon>
        <taxon>Alcaligenaceae</taxon>
        <taxon>Bordetella</taxon>
    </lineage>
</organism>
<reference evidence="3 4" key="1">
    <citation type="submission" date="2017-05" db="EMBL/GenBank/DDBJ databases">
        <title>Complete and WGS of Bordetella genogroups.</title>
        <authorList>
            <person name="Spilker T."/>
            <person name="LiPuma J."/>
        </authorList>
    </citation>
    <scope>NUCLEOTIDE SEQUENCE [LARGE SCALE GENOMIC DNA]</scope>
    <source>
        <strain evidence="3 4">AU19157</strain>
    </source>
</reference>
<keyword evidence="4" id="KW-1185">Reference proteome</keyword>
<evidence type="ECO:0008006" key="5">
    <source>
        <dbReference type="Google" id="ProtNLM"/>
    </source>
</evidence>
<protein>
    <recommendedName>
        <fullName evidence="5">LacI family transcriptional regulator</fullName>
    </recommendedName>
</protein>
<dbReference type="EMBL" id="CP021108">
    <property type="protein sequence ID" value="ARP83449.1"/>
    <property type="molecule type" value="Genomic_DNA"/>
</dbReference>
<evidence type="ECO:0000313" key="4">
    <source>
        <dbReference type="Proteomes" id="UP000194151"/>
    </source>
</evidence>
<dbReference type="InterPro" id="IPR042100">
    <property type="entry name" value="Bug_dom1"/>
</dbReference>
<dbReference type="Pfam" id="PF03401">
    <property type="entry name" value="TctC"/>
    <property type="match status" value="1"/>
</dbReference>
<dbReference type="CDD" id="cd13578">
    <property type="entry name" value="PBP2_Bug27"/>
    <property type="match status" value="1"/>
</dbReference>
<evidence type="ECO:0000256" key="1">
    <source>
        <dbReference type="ARBA" id="ARBA00006987"/>
    </source>
</evidence>
<accession>A0A1W6YRA5</accession>
<dbReference type="PANTHER" id="PTHR42928:SF5">
    <property type="entry name" value="BLR1237 PROTEIN"/>
    <property type="match status" value="1"/>
</dbReference>
<name>A0A1W6YRA5_9BORD</name>
<evidence type="ECO:0000256" key="2">
    <source>
        <dbReference type="SAM" id="SignalP"/>
    </source>
</evidence>
<sequence>MTSARFRAPAWLAALSLAVAAVVPMGAAQAQANYPDKPIRMVVPFPPGGAVDILGRLVAQHIGQQMNQSIVVENRSGANGSVGNEAAAKAPADGYTILLGANGLATNVALYPKRPFSELQSLTPIAYVGSSPLIMMVPAGSPAKSLKDIVDAAKADPGKISYASAGPGSSAHLGSELLKYVTKTNMLHVPYKGGAPAIVDLTAGRVDFMLLDPVQGLSQLQSGRLRGLVVASKDRLALLPNVPSAAEAGFPDFEASVWWGFMAPKGTPPEIVSRLNAEINKALTSPDAQKVLAGMGVTTKPGSPEDFGKYLNAEAAKWATVIKSAGITAD</sequence>
<dbReference type="PANTHER" id="PTHR42928">
    <property type="entry name" value="TRICARBOXYLATE-BINDING PROTEIN"/>
    <property type="match status" value="1"/>
</dbReference>
<dbReference type="AlphaFoldDB" id="A0A1W6YRA5"/>
<keyword evidence="2" id="KW-0732">Signal</keyword>
<feature type="signal peptide" evidence="2">
    <location>
        <begin position="1"/>
        <end position="30"/>
    </location>
</feature>
<dbReference type="Gene3D" id="3.40.190.10">
    <property type="entry name" value="Periplasmic binding protein-like II"/>
    <property type="match status" value="1"/>
</dbReference>
<dbReference type="SUPFAM" id="SSF53850">
    <property type="entry name" value="Periplasmic binding protein-like II"/>
    <property type="match status" value="1"/>
</dbReference>